<feature type="region of interest" description="Disordered" evidence="1">
    <location>
        <begin position="100"/>
        <end position="123"/>
    </location>
</feature>
<proteinExistence type="predicted"/>
<sequence>MRVRTTRILGVVALGGALLSSTACIPGVGGGDKTAACKKMQQEIASIGVKAQGNLSNPTALAQTYTDAANNVRSEGKKAGGDVEEAANQVASDLDGLADTLRQAGQGNPSIPDGSKLTSSGVKLQQACNS</sequence>
<evidence type="ECO:0008006" key="5">
    <source>
        <dbReference type="Google" id="ProtNLM"/>
    </source>
</evidence>
<gene>
    <name evidence="3" type="ORF">DFJ69_2885</name>
</gene>
<dbReference type="RefSeq" id="WP_147312305.1">
    <property type="nucleotide sequence ID" value="NZ_QTTT01000001.1"/>
</dbReference>
<keyword evidence="4" id="KW-1185">Reference proteome</keyword>
<feature type="signal peptide" evidence="2">
    <location>
        <begin position="1"/>
        <end position="23"/>
    </location>
</feature>
<name>A0A3D9SWN7_9ACTN</name>
<evidence type="ECO:0000313" key="4">
    <source>
        <dbReference type="Proteomes" id="UP000256661"/>
    </source>
</evidence>
<dbReference type="PROSITE" id="PS51257">
    <property type="entry name" value="PROKAR_LIPOPROTEIN"/>
    <property type="match status" value="1"/>
</dbReference>
<organism evidence="3 4">
    <name type="scientific">Thermomonospora umbrina</name>
    <dbReference type="NCBI Taxonomy" id="111806"/>
    <lineage>
        <taxon>Bacteria</taxon>
        <taxon>Bacillati</taxon>
        <taxon>Actinomycetota</taxon>
        <taxon>Actinomycetes</taxon>
        <taxon>Streptosporangiales</taxon>
        <taxon>Thermomonosporaceae</taxon>
        <taxon>Thermomonospora</taxon>
    </lineage>
</organism>
<evidence type="ECO:0000313" key="3">
    <source>
        <dbReference type="EMBL" id="REE97415.1"/>
    </source>
</evidence>
<dbReference type="EMBL" id="QTTT01000001">
    <property type="protein sequence ID" value="REE97415.1"/>
    <property type="molecule type" value="Genomic_DNA"/>
</dbReference>
<dbReference type="Proteomes" id="UP000256661">
    <property type="component" value="Unassembled WGS sequence"/>
</dbReference>
<evidence type="ECO:0000256" key="2">
    <source>
        <dbReference type="SAM" id="SignalP"/>
    </source>
</evidence>
<dbReference type="OrthoDB" id="3478712at2"/>
<accession>A0A3D9SWN7</accession>
<evidence type="ECO:0000256" key="1">
    <source>
        <dbReference type="SAM" id="MobiDB-lite"/>
    </source>
</evidence>
<feature type="chain" id="PRO_5039365297" description="Small secreted protein" evidence="2">
    <location>
        <begin position="24"/>
        <end position="130"/>
    </location>
</feature>
<keyword evidence="2" id="KW-0732">Signal</keyword>
<comment type="caution">
    <text evidence="3">The sequence shown here is derived from an EMBL/GenBank/DDBJ whole genome shotgun (WGS) entry which is preliminary data.</text>
</comment>
<protein>
    <recommendedName>
        <fullName evidence="5">Small secreted protein</fullName>
    </recommendedName>
</protein>
<reference evidence="3 4" key="1">
    <citation type="submission" date="2018-08" db="EMBL/GenBank/DDBJ databases">
        <title>Sequencing the genomes of 1000 actinobacteria strains.</title>
        <authorList>
            <person name="Klenk H.-P."/>
        </authorList>
    </citation>
    <scope>NUCLEOTIDE SEQUENCE [LARGE SCALE GENOMIC DNA]</scope>
    <source>
        <strain evidence="3 4">DSM 43927</strain>
    </source>
</reference>
<dbReference type="AlphaFoldDB" id="A0A3D9SWN7"/>